<keyword evidence="7" id="KW-0520">NAD</keyword>
<feature type="domain" description="4Fe-4S ferredoxin-type" evidence="8">
    <location>
        <begin position="115"/>
        <end position="144"/>
    </location>
</feature>
<evidence type="ECO:0000256" key="6">
    <source>
        <dbReference type="ARBA" id="ARBA00023014"/>
    </source>
</evidence>
<dbReference type="InterPro" id="IPR010226">
    <property type="entry name" value="NADH_quinone_OxRdtase_chainI"/>
</dbReference>
<evidence type="ECO:0000256" key="4">
    <source>
        <dbReference type="ARBA" id="ARBA00022967"/>
    </source>
</evidence>
<evidence type="ECO:0000256" key="1">
    <source>
        <dbReference type="ARBA" id="ARBA00010277"/>
    </source>
</evidence>
<comment type="cofactor">
    <cofactor evidence="7">
        <name>[4Fe-4S] cluster</name>
        <dbReference type="ChEBI" id="CHEBI:49883"/>
    </cofactor>
    <text evidence="7">Binds 2 [4Fe-4S] clusters per subunit.</text>
</comment>
<proteinExistence type="inferred from homology"/>
<dbReference type="PANTHER" id="PTHR10849">
    <property type="entry name" value="NADH DEHYDROGENASE UBIQUINONE IRON-SULFUR PROTEIN 8, MITOCHONDRIAL"/>
    <property type="match status" value="1"/>
</dbReference>
<evidence type="ECO:0000256" key="5">
    <source>
        <dbReference type="ARBA" id="ARBA00023004"/>
    </source>
</evidence>
<comment type="function">
    <text evidence="7">NDH-1 shuttles electrons from NADH, via FMN and iron-sulfur (Fe-S) centers, to quinones in the respiratory chain. The immediate electron acceptor for the enzyme in this species is believed to be ubiquinone. Couples the redox reaction to proton translocation (for every two electrons transferred, four hydrogen ions are translocated across the cytoplasmic membrane), and thus conserves the redox energy in a proton gradient.</text>
</comment>
<keyword evidence="7" id="KW-0472">Membrane</keyword>
<keyword evidence="5 7" id="KW-0408">Iron</keyword>
<dbReference type="GO" id="GO:0048038">
    <property type="term" value="F:quinone binding"/>
    <property type="evidence" value="ECO:0007669"/>
    <property type="project" value="UniProtKB-KW"/>
</dbReference>
<dbReference type="RefSeq" id="WP_141200473.1">
    <property type="nucleotide sequence ID" value="NZ_CP041186.1"/>
</dbReference>
<feature type="binding site" evidence="7">
    <location>
        <position position="89"/>
    </location>
    <ligand>
        <name>[4Fe-4S] cluster</name>
        <dbReference type="ChEBI" id="CHEBI:49883"/>
        <label>1</label>
    </ligand>
</feature>
<comment type="similarity">
    <text evidence="1 7">Belongs to the complex I 23 kDa subunit family.</text>
</comment>
<feature type="binding site" evidence="7">
    <location>
        <position position="86"/>
    </location>
    <ligand>
        <name>[4Fe-4S] cluster</name>
        <dbReference type="ChEBI" id="CHEBI:49883"/>
        <label>1</label>
    </ligand>
</feature>
<reference evidence="9 10" key="1">
    <citation type="submission" date="2019-06" db="EMBL/GenBank/DDBJ databases">
        <title>Persicimonas caeni gen. nov., sp. nov., a predatory bacterium isolated from solar saltern.</title>
        <authorList>
            <person name="Wang S."/>
        </authorList>
    </citation>
    <scope>NUCLEOTIDE SEQUENCE [LARGE SCALE GENOMIC DNA]</scope>
    <source>
        <strain evidence="9 10">YN101</strain>
    </source>
</reference>
<dbReference type="GO" id="GO:0005506">
    <property type="term" value="F:iron ion binding"/>
    <property type="evidence" value="ECO:0007669"/>
    <property type="project" value="UniProtKB-UniRule"/>
</dbReference>
<keyword evidence="7" id="KW-0830">Ubiquinone</keyword>
<dbReference type="GO" id="GO:0009060">
    <property type="term" value="P:aerobic respiration"/>
    <property type="evidence" value="ECO:0007669"/>
    <property type="project" value="TreeGrafter"/>
</dbReference>
<comment type="subcellular location">
    <subcellularLocation>
        <location evidence="7">Cell membrane</location>
        <topology evidence="7">Peripheral membrane protein</topology>
    </subcellularLocation>
</comment>
<protein>
    <recommendedName>
        <fullName evidence="7">NADH-quinone oxidoreductase subunit I</fullName>
        <ecNumber evidence="7">7.1.1.-</ecNumber>
    </recommendedName>
    <alternativeName>
        <fullName evidence="7">NADH dehydrogenase I subunit I</fullName>
    </alternativeName>
    <alternativeName>
        <fullName evidence="7">NDH-1 subunit I</fullName>
    </alternativeName>
</protein>
<dbReference type="OrthoDB" id="9808559at2"/>
<feature type="binding site" evidence="7">
    <location>
        <position position="134"/>
    </location>
    <ligand>
        <name>[4Fe-4S] cluster</name>
        <dbReference type="ChEBI" id="CHEBI:49883"/>
        <label>1</label>
    </ligand>
</feature>
<dbReference type="PROSITE" id="PS51379">
    <property type="entry name" value="4FE4S_FER_2"/>
    <property type="match status" value="2"/>
</dbReference>
<name>A0A4Y6Q0I2_PERCE</name>
<keyword evidence="4 7" id="KW-1278">Translocase</keyword>
<dbReference type="EC" id="7.1.1.-" evidence="7"/>
<comment type="subunit">
    <text evidence="7">NDH-1 is composed of 14 different subunits. Subunits NuoA, H, J, K, L, M, N constitute the membrane sector of the complex.</text>
</comment>
<evidence type="ECO:0000259" key="8">
    <source>
        <dbReference type="PROSITE" id="PS51379"/>
    </source>
</evidence>
<feature type="binding site" evidence="7">
    <location>
        <position position="93"/>
    </location>
    <ligand>
        <name>[4Fe-4S] cluster</name>
        <dbReference type="ChEBI" id="CHEBI:49883"/>
        <label>2</label>
    </ligand>
</feature>
<dbReference type="InterPro" id="IPR017896">
    <property type="entry name" value="4Fe4S_Fe-S-bd"/>
</dbReference>
<dbReference type="Pfam" id="PF00037">
    <property type="entry name" value="Fer4"/>
    <property type="match status" value="1"/>
</dbReference>
<sequence>MSNNVRVKKVDRIKTSLWEKSYIPEIARGLGVTMKHFFTNLNPNKEKRLTFTRDYPFEPADYYPERYRGMHRLMVRDDGNVRCVACMCCSTICPADCIHIEAGEHDDPGIEKYPKVFVIDELRCIVCGLCVEACPCDAIRMDSGVHIHPFTDRKEAFYERDLLMELGGLSMAKQGGERT</sequence>
<feature type="domain" description="4Fe-4S ferredoxin-type" evidence="8">
    <location>
        <begin position="71"/>
        <end position="103"/>
    </location>
</feature>
<comment type="catalytic activity">
    <reaction evidence="7">
        <text>a quinone + NADH + 5 H(+)(in) = a quinol + NAD(+) + 4 H(+)(out)</text>
        <dbReference type="Rhea" id="RHEA:57888"/>
        <dbReference type="ChEBI" id="CHEBI:15378"/>
        <dbReference type="ChEBI" id="CHEBI:24646"/>
        <dbReference type="ChEBI" id="CHEBI:57540"/>
        <dbReference type="ChEBI" id="CHEBI:57945"/>
        <dbReference type="ChEBI" id="CHEBI:132124"/>
    </reaction>
</comment>
<keyword evidence="6 7" id="KW-0411">Iron-sulfur</keyword>
<accession>A0A5B8YBX4</accession>
<feature type="binding site" evidence="7">
    <location>
        <position position="83"/>
    </location>
    <ligand>
        <name>[4Fe-4S] cluster</name>
        <dbReference type="ChEBI" id="CHEBI:49883"/>
        <label>1</label>
    </ligand>
</feature>
<dbReference type="InterPro" id="IPR017900">
    <property type="entry name" value="4Fe4S_Fe_S_CS"/>
</dbReference>
<evidence type="ECO:0000256" key="7">
    <source>
        <dbReference type="HAMAP-Rule" id="MF_01351"/>
    </source>
</evidence>
<dbReference type="HAMAP" id="MF_01351">
    <property type="entry name" value="NDH1_NuoI"/>
    <property type="match status" value="1"/>
</dbReference>
<dbReference type="PROSITE" id="PS00198">
    <property type="entry name" value="4FE4S_FER_1"/>
    <property type="match status" value="1"/>
</dbReference>
<dbReference type="GO" id="GO:0051539">
    <property type="term" value="F:4 iron, 4 sulfur cluster binding"/>
    <property type="evidence" value="ECO:0007669"/>
    <property type="project" value="UniProtKB-KW"/>
</dbReference>
<dbReference type="Proteomes" id="UP000315995">
    <property type="component" value="Chromosome"/>
</dbReference>
<gene>
    <name evidence="7" type="primary">nuoI</name>
    <name evidence="9" type="ORF">FIV42_25765</name>
</gene>
<feature type="binding site" evidence="7">
    <location>
        <position position="124"/>
    </location>
    <ligand>
        <name>[4Fe-4S] cluster</name>
        <dbReference type="ChEBI" id="CHEBI:49883"/>
        <label>2</label>
    </ligand>
</feature>
<dbReference type="GO" id="GO:0050136">
    <property type="term" value="F:NADH dehydrogenase (quinone) (non-electrogenic) activity"/>
    <property type="evidence" value="ECO:0007669"/>
    <property type="project" value="UniProtKB-UniRule"/>
</dbReference>
<accession>A0A4Y6Q0I2</accession>
<evidence type="ECO:0000256" key="2">
    <source>
        <dbReference type="ARBA" id="ARBA00022485"/>
    </source>
</evidence>
<feature type="binding site" evidence="7">
    <location>
        <position position="130"/>
    </location>
    <ligand>
        <name>[4Fe-4S] cluster</name>
        <dbReference type="ChEBI" id="CHEBI:49883"/>
        <label>2</label>
    </ligand>
</feature>
<evidence type="ECO:0000313" key="9">
    <source>
        <dbReference type="EMBL" id="QDG54023.1"/>
    </source>
</evidence>
<dbReference type="Gene3D" id="3.30.70.3270">
    <property type="match status" value="1"/>
</dbReference>
<evidence type="ECO:0000313" key="10">
    <source>
        <dbReference type="Proteomes" id="UP000315995"/>
    </source>
</evidence>
<dbReference type="SUPFAM" id="SSF54862">
    <property type="entry name" value="4Fe-4S ferredoxins"/>
    <property type="match status" value="1"/>
</dbReference>
<dbReference type="AlphaFoldDB" id="A0A4Y6Q0I2"/>
<dbReference type="EMBL" id="CP041186">
    <property type="protein sequence ID" value="QDG54023.1"/>
    <property type="molecule type" value="Genomic_DNA"/>
</dbReference>
<keyword evidence="10" id="KW-1185">Reference proteome</keyword>
<feature type="binding site" evidence="7">
    <location>
        <position position="127"/>
    </location>
    <ligand>
        <name>[4Fe-4S] cluster</name>
        <dbReference type="ChEBI" id="CHEBI:49883"/>
        <label>2</label>
    </ligand>
</feature>
<dbReference type="PANTHER" id="PTHR10849:SF20">
    <property type="entry name" value="NADH DEHYDROGENASE [UBIQUINONE] IRON-SULFUR PROTEIN 8, MITOCHONDRIAL"/>
    <property type="match status" value="1"/>
</dbReference>
<keyword evidence="2 7" id="KW-0004">4Fe-4S</keyword>
<keyword evidence="3 7" id="KW-0479">Metal-binding</keyword>
<dbReference type="GO" id="GO:0005886">
    <property type="term" value="C:plasma membrane"/>
    <property type="evidence" value="ECO:0007669"/>
    <property type="project" value="UniProtKB-SubCell"/>
</dbReference>
<keyword evidence="7" id="KW-0874">Quinone</keyword>
<keyword evidence="7" id="KW-1003">Cell membrane</keyword>
<organism evidence="9 10">
    <name type="scientific">Persicimonas caeni</name>
    <dbReference type="NCBI Taxonomy" id="2292766"/>
    <lineage>
        <taxon>Bacteria</taxon>
        <taxon>Deltaproteobacteria</taxon>
        <taxon>Bradymonadales</taxon>
        <taxon>Bradymonadaceae</taxon>
        <taxon>Persicimonas</taxon>
    </lineage>
</organism>
<evidence type="ECO:0000256" key="3">
    <source>
        <dbReference type="ARBA" id="ARBA00022723"/>
    </source>
</evidence>